<protein>
    <submittedName>
        <fullName evidence="2">Uncharacterized protein</fullName>
    </submittedName>
</protein>
<evidence type="ECO:0000313" key="2">
    <source>
        <dbReference type="EMBL" id="TNN55997.1"/>
    </source>
</evidence>
<dbReference type="EMBL" id="SRLO01000439">
    <property type="protein sequence ID" value="TNN55997.1"/>
    <property type="molecule type" value="Genomic_DNA"/>
</dbReference>
<proteinExistence type="predicted"/>
<feature type="region of interest" description="Disordered" evidence="1">
    <location>
        <begin position="9"/>
        <end position="35"/>
    </location>
</feature>
<gene>
    <name evidence="2" type="ORF">EYF80_033782</name>
</gene>
<organism evidence="2 3">
    <name type="scientific">Liparis tanakae</name>
    <name type="common">Tanaka's snailfish</name>
    <dbReference type="NCBI Taxonomy" id="230148"/>
    <lineage>
        <taxon>Eukaryota</taxon>
        <taxon>Metazoa</taxon>
        <taxon>Chordata</taxon>
        <taxon>Craniata</taxon>
        <taxon>Vertebrata</taxon>
        <taxon>Euteleostomi</taxon>
        <taxon>Actinopterygii</taxon>
        <taxon>Neopterygii</taxon>
        <taxon>Teleostei</taxon>
        <taxon>Neoteleostei</taxon>
        <taxon>Acanthomorphata</taxon>
        <taxon>Eupercaria</taxon>
        <taxon>Perciformes</taxon>
        <taxon>Cottioidei</taxon>
        <taxon>Cottales</taxon>
        <taxon>Liparidae</taxon>
        <taxon>Liparis</taxon>
    </lineage>
</organism>
<dbReference type="Proteomes" id="UP000314294">
    <property type="component" value="Unassembled WGS sequence"/>
</dbReference>
<accession>A0A4Z2GR02</accession>
<evidence type="ECO:0000313" key="3">
    <source>
        <dbReference type="Proteomes" id="UP000314294"/>
    </source>
</evidence>
<reference evidence="2 3" key="1">
    <citation type="submission" date="2019-03" db="EMBL/GenBank/DDBJ databases">
        <title>First draft genome of Liparis tanakae, snailfish: a comprehensive survey of snailfish specific genes.</title>
        <authorList>
            <person name="Kim W."/>
            <person name="Song I."/>
            <person name="Jeong J.-H."/>
            <person name="Kim D."/>
            <person name="Kim S."/>
            <person name="Ryu S."/>
            <person name="Song J.Y."/>
            <person name="Lee S.K."/>
        </authorList>
    </citation>
    <scope>NUCLEOTIDE SEQUENCE [LARGE SCALE GENOMIC DNA]</scope>
    <source>
        <tissue evidence="2">Muscle</tissue>
    </source>
</reference>
<sequence length="65" mass="7501">MPRLFIVAENYPSPEHLGSLSSSSDTTARNTDTANARQIKGHFIQMFQRERERLPAAEQQRDRQD</sequence>
<feature type="compositionally biased region" description="Low complexity" evidence="1">
    <location>
        <begin position="19"/>
        <end position="35"/>
    </location>
</feature>
<evidence type="ECO:0000256" key="1">
    <source>
        <dbReference type="SAM" id="MobiDB-lite"/>
    </source>
</evidence>
<name>A0A4Z2GR02_9TELE</name>
<keyword evidence="3" id="KW-1185">Reference proteome</keyword>
<comment type="caution">
    <text evidence="2">The sequence shown here is derived from an EMBL/GenBank/DDBJ whole genome shotgun (WGS) entry which is preliminary data.</text>
</comment>
<dbReference type="AlphaFoldDB" id="A0A4Z2GR02"/>